<evidence type="ECO:0000256" key="5">
    <source>
        <dbReference type="HAMAP-Rule" id="MF_01371"/>
    </source>
</evidence>
<accession>A0A0A7UW21</accession>
<dbReference type="Gene3D" id="3.30.1390.20">
    <property type="entry name" value="Ribosomal protein L30, ferredoxin-like fold domain"/>
    <property type="match status" value="1"/>
</dbReference>
<sequence>MIKRKLRLQLKKARFNASRSRSKNKCFIKRIEKNREIISKNDINVQIILVRSLIGKLKKKVKVLKALGLNKIGDKKVHFLNKSIKGMLNETINMILLSEVSNV</sequence>
<dbReference type="InterPro" id="IPR005996">
    <property type="entry name" value="Ribosomal_uL30_bac-type"/>
</dbReference>
<comment type="similarity">
    <text evidence="1 5">Belongs to the universal ribosomal protein uL30 family.</text>
</comment>
<evidence type="ECO:0000259" key="6">
    <source>
        <dbReference type="Pfam" id="PF00327"/>
    </source>
</evidence>
<dbReference type="KEGG" id="bchi:OY14_02465"/>
<reference evidence="7 8" key="1">
    <citation type="journal article" date="2015" name="Genome Announc.">
        <title>Genome Sequence of Borrelia chilensis VA1, a South American Member of the Lyme Borreliosis Group.</title>
        <authorList>
            <person name="Huang W."/>
            <person name="Ojaimi C."/>
            <person name="Fallon J.T."/>
            <person name="Travisany D."/>
            <person name="Maass A."/>
            <person name="Ivanova L."/>
            <person name="Tomova A."/>
            <person name="Gonzalez-Acuna D."/>
            <person name="Godfrey H.P."/>
            <person name="Cabello F.C."/>
        </authorList>
    </citation>
    <scope>NUCLEOTIDE SEQUENCE [LARGE SCALE GENOMIC DNA]</scope>
    <source>
        <strain evidence="7 8">VA1</strain>
    </source>
</reference>
<dbReference type="GO" id="GO:0006412">
    <property type="term" value="P:translation"/>
    <property type="evidence" value="ECO:0007669"/>
    <property type="project" value="UniProtKB-UniRule"/>
</dbReference>
<dbReference type="InterPro" id="IPR036919">
    <property type="entry name" value="Ribo_uL30_ferredoxin-like_sf"/>
</dbReference>
<evidence type="ECO:0000256" key="2">
    <source>
        <dbReference type="ARBA" id="ARBA00011838"/>
    </source>
</evidence>
<name>A0A0A7UW21_9SPIR</name>
<dbReference type="GO" id="GO:0003735">
    <property type="term" value="F:structural constituent of ribosome"/>
    <property type="evidence" value="ECO:0007669"/>
    <property type="project" value="InterPro"/>
</dbReference>
<evidence type="ECO:0000313" key="7">
    <source>
        <dbReference type="EMBL" id="AJA90305.1"/>
    </source>
</evidence>
<keyword evidence="3 5" id="KW-0689">Ribosomal protein</keyword>
<dbReference type="Proteomes" id="UP000030940">
    <property type="component" value="Chromosome"/>
</dbReference>
<dbReference type="Pfam" id="PF00327">
    <property type="entry name" value="Ribosomal_L30"/>
    <property type="match status" value="1"/>
</dbReference>
<dbReference type="CDD" id="cd00355">
    <property type="entry name" value="Ribosomal_L30_like"/>
    <property type="match status" value="1"/>
</dbReference>
<dbReference type="HAMAP" id="MF_01371_B">
    <property type="entry name" value="Ribosomal_uL30_B"/>
    <property type="match status" value="1"/>
</dbReference>
<dbReference type="SUPFAM" id="SSF55129">
    <property type="entry name" value="Ribosomal protein L30p/L7e"/>
    <property type="match status" value="1"/>
</dbReference>
<dbReference type="HOGENOM" id="CLU_177546_0_0_12"/>
<organism evidence="7 8">
    <name type="scientific">Borreliella chilensis</name>
    <dbReference type="NCBI Taxonomy" id="1245910"/>
    <lineage>
        <taxon>Bacteria</taxon>
        <taxon>Pseudomonadati</taxon>
        <taxon>Spirochaetota</taxon>
        <taxon>Spirochaetia</taxon>
        <taxon>Spirochaetales</taxon>
        <taxon>Borreliaceae</taxon>
        <taxon>Borreliella</taxon>
    </lineage>
</organism>
<evidence type="ECO:0000256" key="1">
    <source>
        <dbReference type="ARBA" id="ARBA00007594"/>
    </source>
</evidence>
<evidence type="ECO:0000313" key="8">
    <source>
        <dbReference type="Proteomes" id="UP000030940"/>
    </source>
</evidence>
<keyword evidence="4 5" id="KW-0687">Ribonucleoprotein</keyword>
<evidence type="ECO:0000256" key="3">
    <source>
        <dbReference type="ARBA" id="ARBA00022980"/>
    </source>
</evidence>
<comment type="subunit">
    <text evidence="2 5">Part of the 50S ribosomal subunit.</text>
</comment>
<feature type="domain" description="Large ribosomal subunit protein uL30-like ferredoxin-like fold" evidence="6">
    <location>
        <begin position="46"/>
        <end position="89"/>
    </location>
</feature>
<dbReference type="AlphaFoldDB" id="A0A0A7UW21"/>
<protein>
    <recommendedName>
        <fullName evidence="5">Large ribosomal subunit protein uL30</fullName>
    </recommendedName>
</protein>
<dbReference type="STRING" id="1245910.OY14_02465"/>
<dbReference type="GO" id="GO:0015934">
    <property type="term" value="C:large ribosomal subunit"/>
    <property type="evidence" value="ECO:0007669"/>
    <property type="project" value="InterPro"/>
</dbReference>
<proteinExistence type="inferred from homology"/>
<dbReference type="InterPro" id="IPR016082">
    <property type="entry name" value="Ribosomal_uL30_ferredoxin-like"/>
</dbReference>
<dbReference type="NCBIfam" id="TIGR01308">
    <property type="entry name" value="rpmD_bact"/>
    <property type="match status" value="1"/>
</dbReference>
<evidence type="ECO:0000256" key="4">
    <source>
        <dbReference type="ARBA" id="ARBA00023274"/>
    </source>
</evidence>
<dbReference type="EMBL" id="CP009910">
    <property type="protein sequence ID" value="AJA90305.1"/>
    <property type="molecule type" value="Genomic_DNA"/>
</dbReference>
<gene>
    <name evidence="5" type="primary">rpmD</name>
    <name evidence="7" type="ORF">OY14_02465</name>
</gene>
<keyword evidence="8" id="KW-1185">Reference proteome</keyword>